<feature type="domain" description="UmuC" evidence="17">
    <location>
        <begin position="3"/>
        <end position="187"/>
    </location>
</feature>
<dbReference type="EC" id="2.7.7.7" evidence="4"/>
<dbReference type="OrthoDB" id="372207at2157"/>
<dbReference type="Proteomes" id="UP000024332">
    <property type="component" value="Unassembled WGS sequence"/>
</dbReference>
<keyword evidence="7 18" id="KW-0808">Transferase</keyword>
<keyword evidence="11" id="KW-0227">DNA damage</keyword>
<evidence type="ECO:0000256" key="3">
    <source>
        <dbReference type="ARBA" id="ARBA00010945"/>
    </source>
</evidence>
<dbReference type="Pfam" id="PF11798">
    <property type="entry name" value="IMS_HHH"/>
    <property type="match status" value="1"/>
</dbReference>
<evidence type="ECO:0000256" key="9">
    <source>
        <dbReference type="ARBA" id="ARBA00022705"/>
    </source>
</evidence>
<keyword evidence="12" id="KW-0460">Magnesium</keyword>
<dbReference type="GO" id="GO:0042276">
    <property type="term" value="P:error-prone translesion synthesis"/>
    <property type="evidence" value="ECO:0007669"/>
    <property type="project" value="TreeGrafter"/>
</dbReference>
<evidence type="ECO:0000256" key="16">
    <source>
        <dbReference type="ARBA" id="ARBA00049244"/>
    </source>
</evidence>
<dbReference type="FunFam" id="3.40.1170.60:FF:000009">
    <property type="entry name" value="DNA polymerase IV"/>
    <property type="match status" value="1"/>
</dbReference>
<evidence type="ECO:0000313" key="18">
    <source>
        <dbReference type="EMBL" id="EZQ10854.1"/>
    </source>
</evidence>
<dbReference type="Gene3D" id="3.30.70.270">
    <property type="match status" value="1"/>
</dbReference>
<dbReference type="Gene3D" id="3.30.1490.100">
    <property type="entry name" value="DNA polymerase, Y-family, little finger domain"/>
    <property type="match status" value="1"/>
</dbReference>
<evidence type="ECO:0000256" key="5">
    <source>
        <dbReference type="ARBA" id="ARBA00022457"/>
    </source>
</evidence>
<dbReference type="NCBIfam" id="NF002292">
    <property type="entry name" value="PRK01216.1"/>
    <property type="match status" value="1"/>
</dbReference>
<keyword evidence="10" id="KW-0479">Metal-binding</keyword>
<dbReference type="EMBL" id="JFZT01000019">
    <property type="protein sequence ID" value="EZQ10854.1"/>
    <property type="molecule type" value="Genomic_DNA"/>
</dbReference>
<dbReference type="Pfam" id="PF00817">
    <property type="entry name" value="IMS"/>
    <property type="match status" value="1"/>
</dbReference>
<keyword evidence="6" id="KW-0963">Cytoplasm</keyword>
<comment type="similarity">
    <text evidence="3">Belongs to the DNA polymerase type-Y family.</text>
</comment>
<gene>
    <name evidence="18" type="ORF">CM19_03210</name>
</gene>
<dbReference type="InterPro" id="IPR001126">
    <property type="entry name" value="UmuC"/>
</dbReference>
<dbReference type="Gene3D" id="1.10.150.20">
    <property type="entry name" value="5' to 3' exonuclease, C-terminal subdomain"/>
    <property type="match status" value="1"/>
</dbReference>
<comment type="catalytic activity">
    <reaction evidence="16">
        <text>DNA(n) + a 2'-deoxyribonucleoside 5'-triphosphate = DNA(n+1) + diphosphate</text>
        <dbReference type="Rhea" id="RHEA:22508"/>
        <dbReference type="Rhea" id="RHEA-COMP:17339"/>
        <dbReference type="Rhea" id="RHEA-COMP:17340"/>
        <dbReference type="ChEBI" id="CHEBI:33019"/>
        <dbReference type="ChEBI" id="CHEBI:61560"/>
        <dbReference type="ChEBI" id="CHEBI:173112"/>
        <dbReference type="EC" id="2.7.7.7"/>
    </reaction>
</comment>
<dbReference type="GO" id="GO:0003887">
    <property type="term" value="F:DNA-directed DNA polymerase activity"/>
    <property type="evidence" value="ECO:0007669"/>
    <property type="project" value="UniProtKB-KW"/>
</dbReference>
<dbReference type="SUPFAM" id="SSF100879">
    <property type="entry name" value="Lesion bypass DNA polymerase (Y-family), little finger domain"/>
    <property type="match status" value="1"/>
</dbReference>
<dbReference type="InterPro" id="IPR022880">
    <property type="entry name" value="DNApol_IV"/>
</dbReference>
<keyword evidence="8 18" id="KW-0548">Nucleotidyltransferase</keyword>
<dbReference type="InterPro" id="IPR043128">
    <property type="entry name" value="Rev_trsase/Diguanyl_cyclase"/>
</dbReference>
<evidence type="ECO:0000256" key="10">
    <source>
        <dbReference type="ARBA" id="ARBA00022723"/>
    </source>
</evidence>
<keyword evidence="15" id="KW-0234">DNA repair</keyword>
<comment type="caution">
    <text evidence="18">The sequence shown here is derived from an EMBL/GenBank/DDBJ whole genome shotgun (WGS) entry which is preliminary data.</text>
</comment>
<dbReference type="Gene3D" id="3.40.1170.60">
    <property type="match status" value="1"/>
</dbReference>
<keyword evidence="5" id="KW-0515">Mutator protein</keyword>
<dbReference type="SUPFAM" id="SSF56672">
    <property type="entry name" value="DNA/RNA polymerases"/>
    <property type="match status" value="1"/>
</dbReference>
<evidence type="ECO:0000259" key="17">
    <source>
        <dbReference type="PROSITE" id="PS50173"/>
    </source>
</evidence>
<dbReference type="RefSeq" id="WP_048098952.1">
    <property type="nucleotide sequence ID" value="NZ_JFZT01000019.1"/>
</dbReference>
<evidence type="ECO:0000256" key="8">
    <source>
        <dbReference type="ARBA" id="ARBA00022695"/>
    </source>
</evidence>
<dbReference type="STRING" id="1160895.CM19_03210"/>
<dbReference type="GO" id="GO:0005737">
    <property type="term" value="C:cytoplasm"/>
    <property type="evidence" value="ECO:0007669"/>
    <property type="project" value="UniProtKB-SubCell"/>
</dbReference>
<dbReference type="GO" id="GO:0006260">
    <property type="term" value="P:DNA replication"/>
    <property type="evidence" value="ECO:0007669"/>
    <property type="project" value="UniProtKB-KW"/>
</dbReference>
<evidence type="ECO:0000256" key="7">
    <source>
        <dbReference type="ARBA" id="ARBA00022679"/>
    </source>
</evidence>
<protein>
    <recommendedName>
        <fullName evidence="4">DNA-directed DNA polymerase</fullName>
        <ecNumber evidence="4">2.7.7.7</ecNumber>
    </recommendedName>
</protein>
<dbReference type="GO" id="GO:0003684">
    <property type="term" value="F:damaged DNA binding"/>
    <property type="evidence" value="ECO:0007669"/>
    <property type="project" value="InterPro"/>
</dbReference>
<comment type="subcellular location">
    <subcellularLocation>
        <location evidence="2">Cytoplasm</location>
    </subcellularLocation>
</comment>
<evidence type="ECO:0000313" key="19">
    <source>
        <dbReference type="Proteomes" id="UP000024332"/>
    </source>
</evidence>
<comment type="cofactor">
    <cofactor evidence="1">
        <name>Mg(2+)</name>
        <dbReference type="ChEBI" id="CHEBI:18420"/>
    </cofactor>
</comment>
<keyword evidence="19" id="KW-1185">Reference proteome</keyword>
<evidence type="ECO:0000256" key="4">
    <source>
        <dbReference type="ARBA" id="ARBA00012417"/>
    </source>
</evidence>
<keyword evidence="9" id="KW-0235">DNA replication</keyword>
<evidence type="ECO:0000256" key="6">
    <source>
        <dbReference type="ARBA" id="ARBA00022490"/>
    </source>
</evidence>
<accession>A0A031LTM0</accession>
<evidence type="ECO:0000256" key="11">
    <source>
        <dbReference type="ARBA" id="ARBA00022763"/>
    </source>
</evidence>
<dbReference type="InterPro" id="IPR050116">
    <property type="entry name" value="DNA_polymerase-Y"/>
</dbReference>
<evidence type="ECO:0000256" key="15">
    <source>
        <dbReference type="ARBA" id="ARBA00023204"/>
    </source>
</evidence>
<name>A0A031LTM0_9CREN</name>
<keyword evidence="14" id="KW-0238">DNA-binding</keyword>
<dbReference type="AlphaFoldDB" id="A0A031LTM0"/>
<dbReference type="InterPro" id="IPR036775">
    <property type="entry name" value="DNA_pol_Y-fam_lit_finger_sf"/>
</dbReference>
<organism evidence="18 19">
    <name type="scientific">Candidatus Acidianus copahuensis</name>
    <dbReference type="NCBI Taxonomy" id="1160895"/>
    <lineage>
        <taxon>Archaea</taxon>
        <taxon>Thermoproteota</taxon>
        <taxon>Thermoprotei</taxon>
        <taxon>Sulfolobales</taxon>
        <taxon>Sulfolobaceae</taxon>
        <taxon>Acidianus</taxon>
    </lineage>
</organism>
<dbReference type="CDD" id="cd03586">
    <property type="entry name" value="PolY_Pol_IV_kappa"/>
    <property type="match status" value="1"/>
</dbReference>
<keyword evidence="13" id="KW-0239">DNA-directed DNA polymerase</keyword>
<dbReference type="GO" id="GO:0006281">
    <property type="term" value="P:DNA repair"/>
    <property type="evidence" value="ECO:0007669"/>
    <property type="project" value="UniProtKB-KW"/>
</dbReference>
<sequence length="351" mass="39371">MIVLFVDFDYFFAQVEEILNPELKGKPVVVCVFSGRTKDSGAVATANYIARKLGVKAGIPIIKAKELAPTAVFLPMRKEIYFQLSKRIMNILSSFSEKIEIASIDEAYLDITQKVKDYDDAVALGKKIKDYIKSREGISLTVGIAPNKVFAKIVADRSKPNGLGVVRPEEVNDFMNSLNIDEIPGIGKILQERLKEVGISRLIDVLDADLNRLEKIIGKAKSRYLISLASGTFLDPVKPRNIKHKGRYVTLGENSRELTYILPYLERAIDDAYSKSEGIPRSIAIIAIMEDLNIVSREKTFTFGISREIAKREAKKLISDILKEDNRKLRRVGVRLGKISKSSTLDKFFNL</sequence>
<dbReference type="GO" id="GO:0046872">
    <property type="term" value="F:metal ion binding"/>
    <property type="evidence" value="ECO:0007669"/>
    <property type="project" value="UniProtKB-KW"/>
</dbReference>
<dbReference type="PANTHER" id="PTHR11076:SF33">
    <property type="entry name" value="DNA POLYMERASE KAPPA"/>
    <property type="match status" value="1"/>
</dbReference>
<dbReference type="PANTHER" id="PTHR11076">
    <property type="entry name" value="DNA REPAIR POLYMERASE UMUC / TRANSFERASE FAMILY MEMBER"/>
    <property type="match status" value="1"/>
</dbReference>
<evidence type="ECO:0000256" key="12">
    <source>
        <dbReference type="ARBA" id="ARBA00022842"/>
    </source>
</evidence>
<evidence type="ECO:0000256" key="14">
    <source>
        <dbReference type="ARBA" id="ARBA00023125"/>
    </source>
</evidence>
<evidence type="ECO:0000256" key="13">
    <source>
        <dbReference type="ARBA" id="ARBA00022932"/>
    </source>
</evidence>
<proteinExistence type="inferred from homology"/>
<dbReference type="InterPro" id="IPR024728">
    <property type="entry name" value="PolY_HhH_motif"/>
</dbReference>
<dbReference type="PROSITE" id="PS50173">
    <property type="entry name" value="UMUC"/>
    <property type="match status" value="1"/>
</dbReference>
<evidence type="ECO:0000256" key="1">
    <source>
        <dbReference type="ARBA" id="ARBA00001946"/>
    </source>
</evidence>
<dbReference type="InterPro" id="IPR043502">
    <property type="entry name" value="DNA/RNA_pol_sf"/>
</dbReference>
<reference evidence="18 19" key="1">
    <citation type="submission" date="2014-03" db="EMBL/GenBank/DDBJ databases">
        <title>Draft genome sequence of the novel thermoacidophilic archaea Acidianus copahuensis ALE1 strain, isolated from Copahue volcanic area in Neuquen Argentina.</title>
        <authorList>
            <person name="Urbieta M.S."/>
            <person name="Rascovan N."/>
            <person name="Castro C."/>
            <person name="Revale S."/>
            <person name="Giaveno M.A."/>
            <person name="Vazquez M.P."/>
            <person name="Donati E.R."/>
        </authorList>
    </citation>
    <scope>NUCLEOTIDE SEQUENCE [LARGE SCALE GENOMIC DNA]</scope>
    <source>
        <strain evidence="18 19">ALE1</strain>
    </source>
</reference>
<evidence type="ECO:0000256" key="2">
    <source>
        <dbReference type="ARBA" id="ARBA00004496"/>
    </source>
</evidence>